<reference evidence="1 2" key="1">
    <citation type="journal article" date="2021" name="Hortic Res">
        <title>High-quality reference genome and annotation aids understanding of berry development for evergreen blueberry (Vaccinium darrowii).</title>
        <authorList>
            <person name="Yu J."/>
            <person name="Hulse-Kemp A.M."/>
            <person name="Babiker E."/>
            <person name="Staton M."/>
        </authorList>
    </citation>
    <scope>NUCLEOTIDE SEQUENCE [LARGE SCALE GENOMIC DNA]</scope>
    <source>
        <strain evidence="2">cv. NJ 8807/NJ 8810</strain>
        <tissue evidence="1">Young leaf</tissue>
    </source>
</reference>
<proteinExistence type="predicted"/>
<protein>
    <submittedName>
        <fullName evidence="1">Uncharacterized protein</fullName>
    </submittedName>
</protein>
<sequence>MPKKRKTRVGNNQQKKIRTIDTSLDLGRFATRAVTVERFVDTDKLKQTSIPNMILGSNLESLMKQKGRANEHMVREFYHGIIRPYDSVNHKMQSVVRGVKVEFSADSIAQFLGIDRPNPYDERQYPFLSDVSFPDKLKIAKALYIKGIEPTDEWHVCFLKRDVSVLHVMVWYNLDPRGVKNAFNLEKARMLYKIIKKDPIDVGKIIWKVMEVASKAEHATAALPYGLLLTNILLDKNVPVREGAEGDRWKPQMSDIARGTLGKTQGQSKKHRAGTDPASLESIAGRVDETLALMKKMQSDHKKDMTRVKEEVKELRKAILHSQKDSTTNQSKDGAESESGARGEHGAESEDGTGSVDGTGNEEDGTESESGDNSEDRDDIEDGDE</sequence>
<gene>
    <name evidence="1" type="ORF">Vadar_026099</name>
</gene>
<accession>A0ACB7XU01</accession>
<dbReference type="Proteomes" id="UP000828048">
    <property type="component" value="Chromosome 1"/>
</dbReference>
<evidence type="ECO:0000313" key="2">
    <source>
        <dbReference type="Proteomes" id="UP000828048"/>
    </source>
</evidence>
<comment type="caution">
    <text evidence="1">The sequence shown here is derived from an EMBL/GenBank/DDBJ whole genome shotgun (WGS) entry which is preliminary data.</text>
</comment>
<keyword evidence="2" id="KW-1185">Reference proteome</keyword>
<organism evidence="1 2">
    <name type="scientific">Vaccinium darrowii</name>
    <dbReference type="NCBI Taxonomy" id="229202"/>
    <lineage>
        <taxon>Eukaryota</taxon>
        <taxon>Viridiplantae</taxon>
        <taxon>Streptophyta</taxon>
        <taxon>Embryophyta</taxon>
        <taxon>Tracheophyta</taxon>
        <taxon>Spermatophyta</taxon>
        <taxon>Magnoliopsida</taxon>
        <taxon>eudicotyledons</taxon>
        <taxon>Gunneridae</taxon>
        <taxon>Pentapetalae</taxon>
        <taxon>asterids</taxon>
        <taxon>Ericales</taxon>
        <taxon>Ericaceae</taxon>
        <taxon>Vaccinioideae</taxon>
        <taxon>Vaccinieae</taxon>
        <taxon>Vaccinium</taxon>
    </lineage>
</organism>
<evidence type="ECO:0000313" key="1">
    <source>
        <dbReference type="EMBL" id="KAH7844252.1"/>
    </source>
</evidence>
<dbReference type="EMBL" id="CM037151">
    <property type="protein sequence ID" value="KAH7844252.1"/>
    <property type="molecule type" value="Genomic_DNA"/>
</dbReference>
<name>A0ACB7XU01_9ERIC</name>